<reference evidence="12 13" key="1">
    <citation type="submission" date="2016-10" db="EMBL/GenBank/DDBJ databases">
        <authorList>
            <person name="Varghese N."/>
            <person name="Submissions S."/>
        </authorList>
    </citation>
    <scope>NUCLEOTIDE SEQUENCE [LARGE SCALE GENOMIC DNA]</scope>
    <source>
        <strain evidence="12 13">S7-754</strain>
    </source>
</reference>
<dbReference type="OrthoDB" id="7477467at2"/>
<dbReference type="Proteomes" id="UP000436801">
    <property type="component" value="Unassembled WGS sequence"/>
</dbReference>
<evidence type="ECO:0000256" key="1">
    <source>
        <dbReference type="ARBA" id="ARBA00004533"/>
    </source>
</evidence>
<dbReference type="EMBL" id="WSUT01000005">
    <property type="protein sequence ID" value="MWC45310.1"/>
    <property type="molecule type" value="Genomic_DNA"/>
</dbReference>
<comment type="similarity">
    <text evidence="2">Belongs to the GSP N family.</text>
</comment>
<reference evidence="11 14" key="2">
    <citation type="submission" date="2019-12" db="EMBL/GenBank/DDBJ databases">
        <authorList>
            <person name="Zheng J."/>
        </authorList>
    </citation>
    <scope>NUCLEOTIDE SEQUENCE [LARGE SCALE GENOMIC DNA]</scope>
    <source>
        <strain evidence="11 14">DSM 27347</strain>
    </source>
</reference>
<evidence type="ECO:0000256" key="5">
    <source>
        <dbReference type="ARBA" id="ARBA00022475"/>
    </source>
</evidence>
<sequence length="240" mass="25148">MRRIRLTTRPSVLFGAMLFLALIVLLPMRIVLGAAAAGEEGLSARRVSGSIWDARLREARFGDVVLGDVKARLSPFALLIGRARLVFSGPGGLAPPLEGAAEIGRHLVALDDVTARLPVAGVFNPLPVASLDLEGVSVRFRDETCESADGRVRAVMATEDGVLPLPPTLSGMARCDAGALLLPLTGTSGTEGVTLRIRPDGRYTADLTLAAGDAATIERLGRLGFAPGPGGYRLSVQGRF</sequence>
<evidence type="ECO:0000256" key="7">
    <source>
        <dbReference type="ARBA" id="ARBA00022692"/>
    </source>
</evidence>
<dbReference type="GO" id="GO:0015627">
    <property type="term" value="C:type II protein secretion system complex"/>
    <property type="evidence" value="ECO:0007669"/>
    <property type="project" value="InterPro"/>
</dbReference>
<name>A0A1G7F7N1_9SPHN</name>
<dbReference type="RefSeq" id="WP_149680888.1">
    <property type="nucleotide sequence ID" value="NZ_FNBI01000001.1"/>
</dbReference>
<dbReference type="GO" id="GO:0015628">
    <property type="term" value="P:protein secretion by the type II secretion system"/>
    <property type="evidence" value="ECO:0007669"/>
    <property type="project" value="InterPro"/>
</dbReference>
<keyword evidence="8" id="KW-0653">Protein transport</keyword>
<dbReference type="Pfam" id="PF01203">
    <property type="entry name" value="T2SSN"/>
    <property type="match status" value="1"/>
</dbReference>
<keyword evidence="13" id="KW-1185">Reference proteome</keyword>
<dbReference type="AlphaFoldDB" id="A0A1G7F7N1"/>
<dbReference type="EMBL" id="FNBI01000001">
    <property type="protein sequence ID" value="SDE71948.1"/>
    <property type="molecule type" value="Genomic_DNA"/>
</dbReference>
<dbReference type="GO" id="GO:0005886">
    <property type="term" value="C:plasma membrane"/>
    <property type="evidence" value="ECO:0007669"/>
    <property type="project" value="UniProtKB-SubCell"/>
</dbReference>
<accession>A0A1G7F7N1</accession>
<evidence type="ECO:0000313" key="12">
    <source>
        <dbReference type="EMBL" id="SDE71948.1"/>
    </source>
</evidence>
<dbReference type="Proteomes" id="UP000323502">
    <property type="component" value="Unassembled WGS sequence"/>
</dbReference>
<evidence type="ECO:0000313" key="11">
    <source>
        <dbReference type="EMBL" id="MWC45310.1"/>
    </source>
</evidence>
<evidence type="ECO:0000256" key="10">
    <source>
        <dbReference type="ARBA" id="ARBA00030772"/>
    </source>
</evidence>
<keyword evidence="9" id="KW-0472">Membrane</keyword>
<evidence type="ECO:0000256" key="3">
    <source>
        <dbReference type="ARBA" id="ARBA00021563"/>
    </source>
</evidence>
<evidence type="ECO:0000313" key="14">
    <source>
        <dbReference type="Proteomes" id="UP000436801"/>
    </source>
</evidence>
<evidence type="ECO:0000256" key="6">
    <source>
        <dbReference type="ARBA" id="ARBA00022519"/>
    </source>
</evidence>
<dbReference type="InterPro" id="IPR022792">
    <property type="entry name" value="T2SS_protein-GspN"/>
</dbReference>
<evidence type="ECO:0000256" key="2">
    <source>
        <dbReference type="ARBA" id="ARBA00007208"/>
    </source>
</evidence>
<protein>
    <recommendedName>
        <fullName evidence="3">Type II secretion system protein N</fullName>
    </recommendedName>
    <alternativeName>
        <fullName evidence="10">General secretion pathway protein N</fullName>
    </alternativeName>
</protein>
<evidence type="ECO:0000256" key="8">
    <source>
        <dbReference type="ARBA" id="ARBA00022927"/>
    </source>
</evidence>
<keyword evidence="7" id="KW-0812">Transmembrane</keyword>
<comment type="subcellular location">
    <subcellularLocation>
        <location evidence="1">Cell inner membrane</location>
    </subcellularLocation>
</comment>
<organism evidence="12 13">
    <name type="scientific">Sphingomonas carotinifaciens</name>
    <dbReference type="NCBI Taxonomy" id="1166323"/>
    <lineage>
        <taxon>Bacteria</taxon>
        <taxon>Pseudomonadati</taxon>
        <taxon>Pseudomonadota</taxon>
        <taxon>Alphaproteobacteria</taxon>
        <taxon>Sphingomonadales</taxon>
        <taxon>Sphingomonadaceae</taxon>
        <taxon>Sphingomonas</taxon>
    </lineage>
</organism>
<gene>
    <name evidence="11" type="primary">gspN</name>
    <name evidence="11" type="ORF">GQR91_16975</name>
    <name evidence="12" type="ORF">SAMN05216557_101275</name>
</gene>
<keyword evidence="4" id="KW-0813">Transport</keyword>
<evidence type="ECO:0000256" key="4">
    <source>
        <dbReference type="ARBA" id="ARBA00022448"/>
    </source>
</evidence>
<evidence type="ECO:0000256" key="9">
    <source>
        <dbReference type="ARBA" id="ARBA00023136"/>
    </source>
</evidence>
<proteinExistence type="inferred from homology"/>
<keyword evidence="5" id="KW-1003">Cell membrane</keyword>
<evidence type="ECO:0000313" key="13">
    <source>
        <dbReference type="Proteomes" id="UP000323502"/>
    </source>
</evidence>
<keyword evidence="6" id="KW-0997">Cell inner membrane</keyword>